<keyword evidence="4 19" id="KW-0732">Signal</keyword>
<comment type="catalytic activity">
    <reaction evidence="16">
        <text>N-hexadecanoylsphing-4-enine + H2O = sphing-4-enine + hexadecanoate</text>
        <dbReference type="Rhea" id="RHEA:38891"/>
        <dbReference type="ChEBI" id="CHEBI:7896"/>
        <dbReference type="ChEBI" id="CHEBI:15377"/>
        <dbReference type="ChEBI" id="CHEBI:57756"/>
        <dbReference type="ChEBI" id="CHEBI:72959"/>
    </reaction>
    <physiologicalReaction direction="left-to-right" evidence="16">
        <dbReference type="Rhea" id="RHEA:38892"/>
    </physiologicalReaction>
</comment>
<evidence type="ECO:0000256" key="9">
    <source>
        <dbReference type="ARBA" id="ARBA00039046"/>
    </source>
</evidence>
<evidence type="ECO:0000256" key="19">
    <source>
        <dbReference type="SAM" id="SignalP"/>
    </source>
</evidence>
<dbReference type="Proteomes" id="UP001642483">
    <property type="component" value="Unassembled WGS sequence"/>
</dbReference>
<reference evidence="22 23" key="1">
    <citation type="submission" date="2024-02" db="EMBL/GenBank/DDBJ databases">
        <authorList>
            <person name="Daric V."/>
            <person name="Darras S."/>
        </authorList>
    </citation>
    <scope>NUCLEOTIDE SEQUENCE [LARGE SCALE GENOMIC DNA]</scope>
</reference>
<comment type="catalytic activity">
    <reaction evidence="15">
        <text>N-hexadecanoylethanolamine + H2O = ethanolamine + hexadecanoate</text>
        <dbReference type="Rhea" id="RHEA:45064"/>
        <dbReference type="ChEBI" id="CHEBI:7896"/>
        <dbReference type="ChEBI" id="CHEBI:15377"/>
        <dbReference type="ChEBI" id="CHEBI:57603"/>
        <dbReference type="ChEBI" id="CHEBI:71464"/>
    </reaction>
    <physiologicalReaction direction="left-to-right" evidence="15">
        <dbReference type="Rhea" id="RHEA:45065"/>
    </physiologicalReaction>
</comment>
<feature type="domain" description="Choloylglycine hydrolase/NAAA C-terminal" evidence="20">
    <location>
        <begin position="141"/>
        <end position="268"/>
    </location>
</feature>
<dbReference type="InterPro" id="IPR016699">
    <property type="entry name" value="Acid_ceramidase-like"/>
</dbReference>
<evidence type="ECO:0000259" key="21">
    <source>
        <dbReference type="Pfam" id="PF15508"/>
    </source>
</evidence>
<dbReference type="PANTHER" id="PTHR28583:SF4">
    <property type="entry name" value="N-ACYLETHANOLAMINE-HYDROLYZING ACID AMIDASE"/>
    <property type="match status" value="1"/>
</dbReference>
<comment type="pathway">
    <text evidence="1">Lipid metabolism; fatty acid metabolism.</text>
</comment>
<comment type="similarity">
    <text evidence="2 18">Belongs to the acid ceramidase family.</text>
</comment>
<dbReference type="InterPro" id="IPR029130">
    <property type="entry name" value="Acid_ceramidase_N"/>
</dbReference>
<comment type="catalytic activity">
    <reaction evidence="17">
        <text>N-tetradecanoylethanolamine + H2O = tetradecanoate + ethanolamine</text>
        <dbReference type="Rhea" id="RHEA:45452"/>
        <dbReference type="ChEBI" id="CHEBI:15377"/>
        <dbReference type="ChEBI" id="CHEBI:30807"/>
        <dbReference type="ChEBI" id="CHEBI:57603"/>
        <dbReference type="ChEBI" id="CHEBI:85262"/>
    </reaction>
    <physiologicalReaction direction="left-to-right" evidence="17">
        <dbReference type="Rhea" id="RHEA:45453"/>
    </physiologicalReaction>
</comment>
<dbReference type="EMBL" id="CAWYQH010000001">
    <property type="protein sequence ID" value="CAK8671532.1"/>
    <property type="molecule type" value="Genomic_DNA"/>
</dbReference>
<accession>A0ABP0EVX3</accession>
<evidence type="ECO:0000256" key="14">
    <source>
        <dbReference type="ARBA" id="ARBA00047993"/>
    </source>
</evidence>
<evidence type="ECO:0000256" key="7">
    <source>
        <dbReference type="ARBA" id="ARBA00023180"/>
    </source>
</evidence>
<keyword evidence="5 18" id="KW-0378">Hydrolase</keyword>
<evidence type="ECO:0000256" key="8">
    <source>
        <dbReference type="ARBA" id="ARBA00038527"/>
    </source>
</evidence>
<gene>
    <name evidence="22" type="ORF">CVLEPA_LOCUS587</name>
</gene>
<comment type="catalytic activity">
    <reaction evidence="14">
        <text>N-dodecanoylsphing-4-enine + H2O = dodecanoate + sphing-4-enine</text>
        <dbReference type="Rhea" id="RHEA:41291"/>
        <dbReference type="ChEBI" id="CHEBI:15377"/>
        <dbReference type="ChEBI" id="CHEBI:18262"/>
        <dbReference type="ChEBI" id="CHEBI:57756"/>
        <dbReference type="ChEBI" id="CHEBI:72956"/>
    </reaction>
    <physiologicalReaction direction="left-to-right" evidence="14">
        <dbReference type="Rhea" id="RHEA:41292"/>
    </physiologicalReaction>
</comment>
<dbReference type="EC" id="3.5.1.23" evidence="3"/>
<evidence type="ECO:0000259" key="20">
    <source>
        <dbReference type="Pfam" id="PF02275"/>
    </source>
</evidence>
<evidence type="ECO:0000256" key="12">
    <source>
        <dbReference type="ARBA" id="ARBA00047347"/>
    </source>
</evidence>
<evidence type="ECO:0000256" key="15">
    <source>
        <dbReference type="ARBA" id="ARBA00048166"/>
    </source>
</evidence>
<evidence type="ECO:0000256" key="6">
    <source>
        <dbReference type="ARBA" id="ARBA00023098"/>
    </source>
</evidence>
<protein>
    <recommendedName>
        <fullName evidence="10">N-acylethanolamine-hydrolyzing acid amidase</fullName>
        <ecNumber evidence="3">3.5.1.23</ecNumber>
        <ecNumber evidence="9">3.5.1.60</ecNumber>
    </recommendedName>
    <alternativeName>
        <fullName evidence="11">Acylsphingosine deacylase NAAA</fullName>
    </alternativeName>
</protein>
<keyword evidence="7" id="KW-0325">Glycoprotein</keyword>
<dbReference type="PANTHER" id="PTHR28583">
    <property type="entry name" value="ACID AMIDASE"/>
    <property type="match status" value="1"/>
</dbReference>
<evidence type="ECO:0000256" key="13">
    <source>
        <dbReference type="ARBA" id="ARBA00047719"/>
    </source>
</evidence>
<dbReference type="PIRSF" id="PIRSF017632">
    <property type="entry name" value="Acid_ceramidase-like"/>
    <property type="match status" value="1"/>
</dbReference>
<name>A0ABP0EVX3_CLALP</name>
<evidence type="ECO:0000256" key="5">
    <source>
        <dbReference type="ARBA" id="ARBA00022801"/>
    </source>
</evidence>
<sequence>MESYFLIMFAFLLVGVFALPEQFEKPFDTNNVGKPAAPAKTYIVDLDLAPSERWKNLIEGYDLTYLKQGLNQIIDAVVPSPELTNVIQRILGDLDKFIPEPYADEMRGLSDSSGIPLGQIVLINLIYDFTAYASNSSSKACTSIVTRNKLGQIIQGRNLDYELSPSVLRNITIQVDFQQNGKTAYMGTTYVGYIGLITGYRPGAFSISGDERDSGNIWFNILAALEGSHFTFFTERRILQESSDYVSALNQVTNTPTIAPVYFILGGLKGNEGAIIVKNSKTTEAVIRLGENFTHPWFIVETNYDPWNKPPKSDDRRDAAIASLVKIGEKSMNRTELYKVLSTPPVFNDQTSYTTIMSAAQSYYHTMVRYDAPALK</sequence>
<evidence type="ECO:0000256" key="17">
    <source>
        <dbReference type="ARBA" id="ARBA00048716"/>
    </source>
</evidence>
<evidence type="ECO:0000256" key="18">
    <source>
        <dbReference type="PIRNR" id="PIRNR017632"/>
    </source>
</evidence>
<comment type="catalytic activity">
    <reaction evidence="12">
        <text>an N-(long-chain fatty acyl)ethanolamine + H2O = a long-chain fatty acid + ethanolamine</text>
        <dbReference type="Rhea" id="RHEA:17505"/>
        <dbReference type="ChEBI" id="CHEBI:15377"/>
        <dbReference type="ChEBI" id="CHEBI:15897"/>
        <dbReference type="ChEBI" id="CHEBI:57560"/>
        <dbReference type="ChEBI" id="CHEBI:57603"/>
        <dbReference type="EC" id="3.5.1.60"/>
    </reaction>
    <physiologicalReaction direction="left-to-right" evidence="12">
        <dbReference type="Rhea" id="RHEA:17506"/>
    </physiologicalReaction>
</comment>
<comment type="caution">
    <text evidence="22">The sequence shown here is derived from an EMBL/GenBank/DDBJ whole genome shotgun (WGS) entry which is preliminary data.</text>
</comment>
<dbReference type="EC" id="3.5.1.60" evidence="9"/>
<dbReference type="InterPro" id="IPR029132">
    <property type="entry name" value="CBAH/NAAA_C"/>
</dbReference>
<comment type="subunit">
    <text evidence="8">Heterodimer of an alpha and a beta subunit, produced by autocatalytic cleavage.</text>
</comment>
<evidence type="ECO:0000256" key="4">
    <source>
        <dbReference type="ARBA" id="ARBA00022729"/>
    </source>
</evidence>
<comment type="catalytic activity">
    <reaction evidence="13">
        <text>N-dodecanoylethanolamine + H2O = dodecanoate + ethanolamine</text>
        <dbReference type="Rhea" id="RHEA:45456"/>
        <dbReference type="ChEBI" id="CHEBI:15377"/>
        <dbReference type="ChEBI" id="CHEBI:18262"/>
        <dbReference type="ChEBI" id="CHEBI:57603"/>
        <dbReference type="ChEBI" id="CHEBI:85263"/>
    </reaction>
    <physiologicalReaction direction="left-to-right" evidence="13">
        <dbReference type="Rhea" id="RHEA:45457"/>
    </physiologicalReaction>
</comment>
<keyword evidence="6 18" id="KW-0443">Lipid metabolism</keyword>
<proteinExistence type="inferred from homology"/>
<evidence type="ECO:0000256" key="3">
    <source>
        <dbReference type="ARBA" id="ARBA00011891"/>
    </source>
</evidence>
<feature type="domain" description="Acid ceramidase N-terminal" evidence="21">
    <location>
        <begin position="38"/>
        <end position="97"/>
    </location>
</feature>
<feature type="signal peptide" evidence="19">
    <location>
        <begin position="1"/>
        <end position="18"/>
    </location>
</feature>
<feature type="chain" id="PRO_5045672782" description="N-acylethanolamine-hydrolyzing acid amidase" evidence="19">
    <location>
        <begin position="19"/>
        <end position="376"/>
    </location>
</feature>
<keyword evidence="23" id="KW-1185">Reference proteome</keyword>
<dbReference type="Gene3D" id="3.60.60.10">
    <property type="entry name" value="Penicillin V Acylase, Chain A"/>
    <property type="match status" value="1"/>
</dbReference>
<dbReference type="Pfam" id="PF15508">
    <property type="entry name" value="NAAA-beta"/>
    <property type="match status" value="1"/>
</dbReference>
<evidence type="ECO:0000313" key="23">
    <source>
        <dbReference type="Proteomes" id="UP001642483"/>
    </source>
</evidence>
<evidence type="ECO:0000313" key="22">
    <source>
        <dbReference type="EMBL" id="CAK8671532.1"/>
    </source>
</evidence>
<evidence type="ECO:0000256" key="11">
    <source>
        <dbReference type="ARBA" id="ARBA00042519"/>
    </source>
</evidence>
<dbReference type="Pfam" id="PF02275">
    <property type="entry name" value="CBAH"/>
    <property type="match status" value="1"/>
</dbReference>
<evidence type="ECO:0000256" key="10">
    <source>
        <dbReference type="ARBA" id="ARBA00040404"/>
    </source>
</evidence>
<organism evidence="22 23">
    <name type="scientific">Clavelina lepadiformis</name>
    <name type="common">Light-bulb sea squirt</name>
    <name type="synonym">Ascidia lepadiformis</name>
    <dbReference type="NCBI Taxonomy" id="159417"/>
    <lineage>
        <taxon>Eukaryota</taxon>
        <taxon>Metazoa</taxon>
        <taxon>Chordata</taxon>
        <taxon>Tunicata</taxon>
        <taxon>Ascidiacea</taxon>
        <taxon>Aplousobranchia</taxon>
        <taxon>Clavelinidae</taxon>
        <taxon>Clavelina</taxon>
    </lineage>
</organism>
<evidence type="ECO:0000256" key="16">
    <source>
        <dbReference type="ARBA" id="ARBA00048217"/>
    </source>
</evidence>
<evidence type="ECO:0000256" key="1">
    <source>
        <dbReference type="ARBA" id="ARBA00004872"/>
    </source>
</evidence>
<evidence type="ECO:0000256" key="2">
    <source>
        <dbReference type="ARBA" id="ARBA00005730"/>
    </source>
</evidence>